<organism evidence="1 2">
    <name type="scientific">Peronosclerospora sorghi</name>
    <dbReference type="NCBI Taxonomy" id="230839"/>
    <lineage>
        <taxon>Eukaryota</taxon>
        <taxon>Sar</taxon>
        <taxon>Stramenopiles</taxon>
        <taxon>Oomycota</taxon>
        <taxon>Peronosporomycetes</taxon>
        <taxon>Peronosporales</taxon>
        <taxon>Peronosporaceae</taxon>
        <taxon>Peronosclerospora</taxon>
    </lineage>
</organism>
<sequence>MEEAQLCYMYVPKANILSTFGSEVVFPLPAASEGMFSTMLEAFDEGQQRLIMDQYGNNIGRMLLAHSP</sequence>
<proteinExistence type="predicted"/>
<keyword evidence="2" id="KW-1185">Reference proteome</keyword>
<reference evidence="1 2" key="1">
    <citation type="journal article" date="2022" name="bioRxiv">
        <title>The genome of the oomycete Peronosclerospora sorghi, a cosmopolitan pathogen of maize and sorghum, is inflated with dispersed pseudogenes.</title>
        <authorList>
            <person name="Fletcher K."/>
            <person name="Martin F."/>
            <person name="Isakeit T."/>
            <person name="Cavanaugh K."/>
            <person name="Magill C."/>
            <person name="Michelmore R."/>
        </authorList>
    </citation>
    <scope>NUCLEOTIDE SEQUENCE [LARGE SCALE GENOMIC DNA]</scope>
    <source>
        <strain evidence="1">P6</strain>
    </source>
</reference>
<name>A0ACC0WCB4_9STRA</name>
<evidence type="ECO:0000313" key="1">
    <source>
        <dbReference type="EMBL" id="KAI9916394.1"/>
    </source>
</evidence>
<evidence type="ECO:0000313" key="2">
    <source>
        <dbReference type="Proteomes" id="UP001163321"/>
    </source>
</evidence>
<dbReference type="Proteomes" id="UP001163321">
    <property type="component" value="Chromosome 2"/>
</dbReference>
<comment type="caution">
    <text evidence="1">The sequence shown here is derived from an EMBL/GenBank/DDBJ whole genome shotgun (WGS) entry which is preliminary data.</text>
</comment>
<protein>
    <submittedName>
        <fullName evidence="1">Uncharacterized protein</fullName>
    </submittedName>
</protein>
<gene>
    <name evidence="1" type="ORF">PsorP6_018107</name>
</gene>
<dbReference type="EMBL" id="CM047581">
    <property type="protein sequence ID" value="KAI9916394.1"/>
    <property type="molecule type" value="Genomic_DNA"/>
</dbReference>
<accession>A0ACC0WCB4</accession>